<reference evidence="1 2" key="1">
    <citation type="submission" date="2024-10" db="EMBL/GenBank/DDBJ databases">
        <title>Updated reference genomes for cyclostephanoid diatoms.</title>
        <authorList>
            <person name="Roberts W.R."/>
            <person name="Alverson A.J."/>
        </authorList>
    </citation>
    <scope>NUCLEOTIDE SEQUENCE [LARGE SCALE GENOMIC DNA]</scope>
    <source>
        <strain evidence="1 2">AJA010-31</strain>
    </source>
</reference>
<keyword evidence="2" id="KW-1185">Reference proteome</keyword>
<dbReference type="AlphaFoldDB" id="A0ABD3Q1U8"/>
<evidence type="ECO:0008006" key="3">
    <source>
        <dbReference type="Google" id="ProtNLM"/>
    </source>
</evidence>
<evidence type="ECO:0000313" key="2">
    <source>
        <dbReference type="Proteomes" id="UP001530400"/>
    </source>
</evidence>
<accession>A0ABD3Q1U8</accession>
<dbReference type="SUPFAM" id="SSF53590">
    <property type="entry name" value="Nucleoside hydrolase"/>
    <property type="match status" value="1"/>
</dbReference>
<proteinExistence type="predicted"/>
<evidence type="ECO:0000313" key="1">
    <source>
        <dbReference type="EMBL" id="KAL3793909.1"/>
    </source>
</evidence>
<dbReference type="Proteomes" id="UP001530400">
    <property type="component" value="Unassembled WGS sequence"/>
</dbReference>
<gene>
    <name evidence="1" type="ORF">ACHAWO_006763</name>
</gene>
<dbReference type="EMBL" id="JALLPJ020000377">
    <property type="protein sequence ID" value="KAL3793909.1"/>
    <property type="molecule type" value="Genomic_DNA"/>
</dbReference>
<sequence>MDALGMADVPVGIGSAGGVSDDTTFECYDAGYSVPRQDIYQSGLDLVCRGLESVPDKSVQLLCLASLTDVAVLIKEHHDLFSSKVQEVVLMGGVMPLQENEMLIPDTAYNNNCDMASARAKI</sequence>
<comment type="caution">
    <text evidence="1">The sequence shown here is derived from an EMBL/GenBank/DDBJ whole genome shotgun (WGS) entry which is preliminary data.</text>
</comment>
<organism evidence="1 2">
    <name type="scientific">Cyclotella atomus</name>
    <dbReference type="NCBI Taxonomy" id="382360"/>
    <lineage>
        <taxon>Eukaryota</taxon>
        <taxon>Sar</taxon>
        <taxon>Stramenopiles</taxon>
        <taxon>Ochrophyta</taxon>
        <taxon>Bacillariophyta</taxon>
        <taxon>Coscinodiscophyceae</taxon>
        <taxon>Thalassiosirophycidae</taxon>
        <taxon>Stephanodiscales</taxon>
        <taxon>Stephanodiscaceae</taxon>
        <taxon>Cyclotella</taxon>
    </lineage>
</organism>
<dbReference type="InterPro" id="IPR036452">
    <property type="entry name" value="Ribo_hydro-like"/>
</dbReference>
<dbReference type="Gene3D" id="3.90.245.10">
    <property type="entry name" value="Ribonucleoside hydrolase-like"/>
    <property type="match status" value="1"/>
</dbReference>
<protein>
    <recommendedName>
        <fullName evidence="3">Inosine/uridine-preferring nucleoside hydrolase domain-containing protein</fullName>
    </recommendedName>
</protein>
<name>A0ABD3Q1U8_9STRA</name>